<comment type="similarity">
    <text evidence="1">Belongs to the tannase family.</text>
</comment>
<keyword evidence="9" id="KW-1185">Reference proteome</keyword>
<dbReference type="AlphaFoldDB" id="V8QYC2"/>
<evidence type="ECO:0000256" key="4">
    <source>
        <dbReference type="ARBA" id="ARBA00022729"/>
    </source>
</evidence>
<comment type="caution">
    <text evidence="8">The sequence shown here is derived from an EMBL/GenBank/DDBJ whole genome shotgun (WGS) entry which is preliminary data.</text>
</comment>
<proteinExistence type="inferred from homology"/>
<dbReference type="GO" id="GO:0052689">
    <property type="term" value="F:carboxylic ester hydrolase activity"/>
    <property type="evidence" value="ECO:0007669"/>
    <property type="project" value="UniProtKB-KW"/>
</dbReference>
<protein>
    <submittedName>
        <fullName evidence="8">Feruloyl esterase</fullName>
    </submittedName>
</protein>
<dbReference type="PANTHER" id="PTHR33938:SF15">
    <property type="entry name" value="FERULOYL ESTERASE B-RELATED"/>
    <property type="match status" value="1"/>
</dbReference>
<keyword evidence="7" id="KW-1015">Disulfide bond</keyword>
<organism evidence="8 9">
    <name type="scientific">Advenella kashmirensis W13003</name>
    <dbReference type="NCBI Taxonomy" id="1424334"/>
    <lineage>
        <taxon>Bacteria</taxon>
        <taxon>Pseudomonadati</taxon>
        <taxon>Pseudomonadota</taxon>
        <taxon>Betaproteobacteria</taxon>
        <taxon>Burkholderiales</taxon>
        <taxon>Alcaligenaceae</taxon>
    </lineage>
</organism>
<dbReference type="PATRIC" id="fig|1424334.3.peg.863"/>
<dbReference type="InterPro" id="IPR029058">
    <property type="entry name" value="AB_hydrolase_fold"/>
</dbReference>
<name>V8QYC2_9BURK</name>
<dbReference type="HOGENOM" id="CLU_014819_4_0_4"/>
<keyword evidence="6" id="KW-0106">Calcium</keyword>
<sequence>MNGASVPASAIGLPTRGATITSTEYVPTATKTPKTHQGYCKVLGDIAPVDTHAPAIKFQLNLPAEWNGKSLMIGGGGYNGILAKTTDLLPAGPADKPDPIGLGYATYGSDSGHQLADDPNNPGKFALNTEALKNFSYEALKKTHDTAQQLIASHYGKPATRKYFAGGSTGGREALAVVQKWPQDFDGAIALYPAFAAASLDLQFGRITRALATPGAYPNLEKRAELYKAGIQACDALDGVKDGLISNQRQCNRIFDPATATVDGRPLRCEGGRDTGNQCLSDAQIRAMKVFASDIVFRPPVGSGEVRHAGFNTWGVDLGRPAGDSKLQATINYLNLGSIAPATPMPPNPAGSKSVPYHAGFWDQWVKYFVTQDPSYNSLSLDPTRPGKWRNRINELTRLQDINQTDLSAFANHGGKLLIAHGVADGLVPTRATEDFVRRVRATMGPQQTDAFLRYYEIPGYGHAASTVFNASWDSLTTLENWVEKGTPPGPQVVADTAGVPGRTRPLCEYPGWPKYAGSGDVNSAASFQCVKE</sequence>
<evidence type="ECO:0000256" key="3">
    <source>
        <dbReference type="ARBA" id="ARBA00022723"/>
    </source>
</evidence>
<dbReference type="Proteomes" id="UP000018733">
    <property type="component" value="Unassembled WGS sequence"/>
</dbReference>
<dbReference type="GO" id="GO:0046872">
    <property type="term" value="F:metal ion binding"/>
    <property type="evidence" value="ECO:0007669"/>
    <property type="project" value="UniProtKB-KW"/>
</dbReference>
<evidence type="ECO:0000313" key="9">
    <source>
        <dbReference type="Proteomes" id="UP000018733"/>
    </source>
</evidence>
<evidence type="ECO:0000256" key="2">
    <source>
        <dbReference type="ARBA" id="ARBA00022487"/>
    </source>
</evidence>
<accession>V8QYC2</accession>
<dbReference type="Pfam" id="PF07519">
    <property type="entry name" value="Tannase"/>
    <property type="match status" value="1"/>
</dbReference>
<keyword evidence="4" id="KW-0732">Signal</keyword>
<dbReference type="STRING" id="1424334.W822_04295"/>
<dbReference type="eggNOG" id="COG0412">
    <property type="taxonomic scope" value="Bacteria"/>
</dbReference>
<reference evidence="8 9" key="1">
    <citation type="journal article" date="2014" name="Genome Announc.">
        <title>Draft Genome Sequence of Advenella kashmirensis Strain W13003, a Polycyclic Aromatic Hydrocarbon-Degrading Bacterium.</title>
        <authorList>
            <person name="Wang X."/>
            <person name="Jin D."/>
            <person name="Zhou L."/>
            <person name="Wu L."/>
            <person name="An W."/>
            <person name="Zhao L."/>
        </authorList>
    </citation>
    <scope>NUCLEOTIDE SEQUENCE [LARGE SCALE GENOMIC DNA]</scope>
    <source>
        <strain evidence="8 9">W13003</strain>
    </source>
</reference>
<dbReference type="Gene3D" id="3.40.50.1820">
    <property type="entry name" value="alpha/beta hydrolase"/>
    <property type="match status" value="1"/>
</dbReference>
<keyword evidence="5" id="KW-0378">Hydrolase</keyword>
<dbReference type="InterPro" id="IPR011118">
    <property type="entry name" value="Tannase/feruloyl_esterase"/>
</dbReference>
<evidence type="ECO:0000256" key="6">
    <source>
        <dbReference type="ARBA" id="ARBA00022837"/>
    </source>
</evidence>
<dbReference type="EMBL" id="AYXT01000001">
    <property type="protein sequence ID" value="ETF04378.1"/>
    <property type="molecule type" value="Genomic_DNA"/>
</dbReference>
<keyword evidence="3" id="KW-0479">Metal-binding</keyword>
<evidence type="ECO:0000256" key="5">
    <source>
        <dbReference type="ARBA" id="ARBA00022801"/>
    </source>
</evidence>
<dbReference type="SUPFAM" id="SSF53474">
    <property type="entry name" value="alpha/beta-Hydrolases"/>
    <property type="match status" value="1"/>
</dbReference>
<dbReference type="PANTHER" id="PTHR33938">
    <property type="entry name" value="FERULOYL ESTERASE B-RELATED"/>
    <property type="match status" value="1"/>
</dbReference>
<keyword evidence="2" id="KW-0719">Serine esterase</keyword>
<gene>
    <name evidence="8" type="ORF">W822_04295</name>
</gene>
<evidence type="ECO:0000256" key="7">
    <source>
        <dbReference type="ARBA" id="ARBA00023157"/>
    </source>
</evidence>
<evidence type="ECO:0000256" key="1">
    <source>
        <dbReference type="ARBA" id="ARBA00006249"/>
    </source>
</evidence>
<evidence type="ECO:0000313" key="8">
    <source>
        <dbReference type="EMBL" id="ETF04378.1"/>
    </source>
</evidence>